<dbReference type="PANTHER" id="PTHR12126:SF11">
    <property type="entry name" value="NADH DEHYDROGENASE [UBIQUINONE] 1 ALPHA SUBCOMPLEX SUBUNIT 9, MITOCHONDRIAL"/>
    <property type="match status" value="1"/>
</dbReference>
<dbReference type="GO" id="GO:0044877">
    <property type="term" value="F:protein-containing complex binding"/>
    <property type="evidence" value="ECO:0007669"/>
    <property type="project" value="TreeGrafter"/>
</dbReference>
<feature type="domain" description="NAD-dependent epimerase/dehydratase" evidence="1">
    <location>
        <begin position="41"/>
        <end position="239"/>
    </location>
</feature>
<dbReference type="GO" id="GO:0005739">
    <property type="term" value="C:mitochondrion"/>
    <property type="evidence" value="ECO:0007669"/>
    <property type="project" value="TreeGrafter"/>
</dbReference>
<dbReference type="InterPro" id="IPR051207">
    <property type="entry name" value="ComplexI_NDUFA9_subunit"/>
</dbReference>
<dbReference type="EMBL" id="HBEZ01046701">
    <property type="protein sequence ID" value="CAD8648763.1"/>
    <property type="molecule type" value="Transcribed_RNA"/>
</dbReference>
<proteinExistence type="predicted"/>
<gene>
    <name evidence="2" type="ORF">CCUR1050_LOCUS25736</name>
</gene>
<accession>A0A7S0MR48</accession>
<dbReference type="InterPro" id="IPR001509">
    <property type="entry name" value="Epimerase_deHydtase"/>
</dbReference>
<evidence type="ECO:0000313" key="2">
    <source>
        <dbReference type="EMBL" id="CAD8648763.1"/>
    </source>
</evidence>
<protein>
    <recommendedName>
        <fullName evidence="1">NAD-dependent epimerase/dehydratase domain-containing protein</fullName>
    </recommendedName>
</protein>
<dbReference type="AlphaFoldDB" id="A0A7S0MR48"/>
<sequence>MMSSKVLRIGKGSAHFLEQRRGLQIAVGKGGRSSVAGLTATVFGCTGFLGRYVVNKLGRVGTQVIVPYRGDDESTRHLKVMGDLGQIIPVNFRPRDPKTIIEAVRHSDVVINLVGKQELTRNFDLFGANVEVVGNIARACKEAGVPKLIHVSAMLADELSPSDWLRRKAQGEAVVREVYPDATILRPSIMFGDEDRFINLAAKWIKLFGVAPLVGSGSNKIQPVYVDNVAEAIRACVFQDQHDGKVFELAGPEPYTLRDLLEFVKHSIGEDDARVRQVVPDMTGWLPEGAEEYSPHVWGAKLLDALYRIYPQAAPGAPQLLGVRGDSAMMYALDWVPKPREFPQLDAFGIRPADVKAVSLESMHRYRRGGHFVNIKQERHIPL</sequence>
<dbReference type="SUPFAM" id="SSF51735">
    <property type="entry name" value="NAD(P)-binding Rossmann-fold domains"/>
    <property type="match status" value="1"/>
</dbReference>
<evidence type="ECO:0000259" key="1">
    <source>
        <dbReference type="Pfam" id="PF01370"/>
    </source>
</evidence>
<dbReference type="Pfam" id="PF01370">
    <property type="entry name" value="Epimerase"/>
    <property type="match status" value="1"/>
</dbReference>
<dbReference type="Gene3D" id="3.40.50.720">
    <property type="entry name" value="NAD(P)-binding Rossmann-like Domain"/>
    <property type="match status" value="1"/>
</dbReference>
<dbReference type="InterPro" id="IPR036291">
    <property type="entry name" value="NAD(P)-bd_dom_sf"/>
</dbReference>
<organism evidence="2">
    <name type="scientific">Cryptomonas curvata</name>
    <dbReference type="NCBI Taxonomy" id="233186"/>
    <lineage>
        <taxon>Eukaryota</taxon>
        <taxon>Cryptophyceae</taxon>
        <taxon>Cryptomonadales</taxon>
        <taxon>Cryptomonadaceae</taxon>
        <taxon>Cryptomonas</taxon>
    </lineage>
</organism>
<dbReference type="CDD" id="cd05271">
    <property type="entry name" value="NDUFA9_like_SDR_a"/>
    <property type="match status" value="1"/>
</dbReference>
<reference evidence="2" key="1">
    <citation type="submission" date="2021-01" db="EMBL/GenBank/DDBJ databases">
        <authorList>
            <person name="Corre E."/>
            <person name="Pelletier E."/>
            <person name="Niang G."/>
            <person name="Scheremetjew M."/>
            <person name="Finn R."/>
            <person name="Kale V."/>
            <person name="Holt S."/>
            <person name="Cochrane G."/>
            <person name="Meng A."/>
            <person name="Brown T."/>
            <person name="Cohen L."/>
        </authorList>
    </citation>
    <scope>NUCLEOTIDE SEQUENCE</scope>
    <source>
        <strain evidence="2">CCAP979/52</strain>
    </source>
</reference>
<name>A0A7S0MR48_9CRYP</name>
<dbReference type="PANTHER" id="PTHR12126">
    <property type="entry name" value="NADH-UBIQUINONE OXIDOREDUCTASE 39 KDA SUBUNIT-RELATED"/>
    <property type="match status" value="1"/>
</dbReference>